<evidence type="ECO:0000256" key="2">
    <source>
        <dbReference type="ARBA" id="ARBA00023136"/>
    </source>
</evidence>
<dbReference type="Proteomes" id="UP000250572">
    <property type="component" value="Unassembled WGS sequence"/>
</dbReference>
<feature type="transmembrane region" description="Helical" evidence="5">
    <location>
        <begin position="275"/>
        <end position="302"/>
    </location>
</feature>
<name>A0A315VJ79_GAMAF</name>
<dbReference type="InterPro" id="IPR013783">
    <property type="entry name" value="Ig-like_fold"/>
</dbReference>
<dbReference type="Pfam" id="PF22705">
    <property type="entry name" value="C2-set_3"/>
    <property type="match status" value="1"/>
</dbReference>
<dbReference type="InterPro" id="IPR053896">
    <property type="entry name" value="BTN3A2-like_Ig-C"/>
</dbReference>
<feature type="compositionally biased region" description="Basic and acidic residues" evidence="4">
    <location>
        <begin position="453"/>
        <end position="464"/>
    </location>
</feature>
<sequence length="464" mass="51018">MTSVETMSCETSKFKSVAEPVKAWLQQRGPARRTFIKEAAKRPMVTLEEQQTSTAQGMAAVPYGAAVVSQKVQLEPLNSTVLRDSDVQFMATIQGAWDVTNWGVGGIQVLTIVNSTSSIIPSADRFSARFCFSTSRNCVEFTIHNVSRADAGDVVCSVQGHQPVTAQLYVQESGTVNIPGGNVTVMQDGEVELECFTTAWFPAPSISWTQNGQAVNISLYNTTSTPDGDYFNSTSTVRLTASRNARVECLASLSTLTAPQSSSVYIEIVPKPPDWTVLIAVVLSFGSCGLLVFVILVIVICYKHRKEKKRNYQDEMRRVRMHSQLSVINTAEQVRGQINENYEPENQRNDTIDWTESGFLKHRHMTFDPDVTGKRNTEEILRAVENYQLTCCGLQGALQTIKASTAHRWKEAQRESTAAVSSAGRSASHTAGILAKRRSSTMSESASGAAAPEQRRCRDELPLT</sequence>
<dbReference type="PANTHER" id="PTHR44991:SF1">
    <property type="entry name" value="IMMUNOGLOBULIN SUPERFAMILY MEMBER 5"/>
    <property type="match status" value="1"/>
</dbReference>
<dbReference type="STRING" id="33528.ENSGAFP00000023541"/>
<keyword evidence="5" id="KW-1133">Transmembrane helix</keyword>
<organism evidence="7 8">
    <name type="scientific">Gambusia affinis</name>
    <name type="common">Western mosquitofish</name>
    <name type="synonym">Heterandria affinis</name>
    <dbReference type="NCBI Taxonomy" id="33528"/>
    <lineage>
        <taxon>Eukaryota</taxon>
        <taxon>Metazoa</taxon>
        <taxon>Chordata</taxon>
        <taxon>Craniata</taxon>
        <taxon>Vertebrata</taxon>
        <taxon>Euteleostomi</taxon>
        <taxon>Actinopterygii</taxon>
        <taxon>Neopterygii</taxon>
        <taxon>Teleostei</taxon>
        <taxon>Neoteleostei</taxon>
        <taxon>Acanthomorphata</taxon>
        <taxon>Ovalentaria</taxon>
        <taxon>Atherinomorphae</taxon>
        <taxon>Cyprinodontiformes</taxon>
        <taxon>Poeciliidae</taxon>
        <taxon>Poeciliinae</taxon>
        <taxon>Gambusia</taxon>
    </lineage>
</organism>
<evidence type="ECO:0000256" key="3">
    <source>
        <dbReference type="ARBA" id="ARBA00023319"/>
    </source>
</evidence>
<keyword evidence="5" id="KW-0812">Transmembrane</keyword>
<dbReference type="SUPFAM" id="SSF48726">
    <property type="entry name" value="Immunoglobulin"/>
    <property type="match status" value="2"/>
</dbReference>
<evidence type="ECO:0000256" key="5">
    <source>
        <dbReference type="SAM" id="Phobius"/>
    </source>
</evidence>
<feature type="region of interest" description="Disordered" evidence="4">
    <location>
        <begin position="416"/>
        <end position="464"/>
    </location>
</feature>
<comment type="caution">
    <text evidence="7">The sequence shown here is derived from an EMBL/GenBank/DDBJ whole genome shotgun (WGS) entry which is preliminary data.</text>
</comment>
<comment type="subcellular location">
    <subcellularLocation>
        <location evidence="1">Membrane</location>
    </subcellularLocation>
</comment>
<keyword evidence="3" id="KW-0393">Immunoglobulin domain</keyword>
<dbReference type="Gene3D" id="2.60.40.10">
    <property type="entry name" value="Immunoglobulins"/>
    <property type="match status" value="2"/>
</dbReference>
<keyword evidence="8" id="KW-1185">Reference proteome</keyword>
<feature type="domain" description="Ig-like" evidence="6">
    <location>
        <begin position="163"/>
        <end position="265"/>
    </location>
</feature>
<reference evidence="7 8" key="1">
    <citation type="journal article" date="2018" name="G3 (Bethesda)">
        <title>A High-Quality Reference Genome for the Invasive Mosquitofish Gambusia affinis Using a Chicago Library.</title>
        <authorList>
            <person name="Hoffberg S.L."/>
            <person name="Troendle N.J."/>
            <person name="Glenn T.C."/>
            <person name="Mahmud O."/>
            <person name="Louha S."/>
            <person name="Chalopin D."/>
            <person name="Bennetzen J.L."/>
            <person name="Mauricio R."/>
        </authorList>
    </citation>
    <scope>NUCLEOTIDE SEQUENCE [LARGE SCALE GENOMIC DNA]</scope>
    <source>
        <strain evidence="7">NE01/NJP1002.9</strain>
        <tissue evidence="7">Muscle</tissue>
    </source>
</reference>
<accession>A0A315VJ79</accession>
<evidence type="ECO:0000256" key="1">
    <source>
        <dbReference type="ARBA" id="ARBA00004370"/>
    </source>
</evidence>
<dbReference type="InterPro" id="IPR007110">
    <property type="entry name" value="Ig-like_dom"/>
</dbReference>
<dbReference type="AlphaFoldDB" id="A0A315VJ79"/>
<dbReference type="PANTHER" id="PTHR44991">
    <property type="entry name" value="IMMUNOGLOBULIN SUPERFAMILY MEMBER 5"/>
    <property type="match status" value="1"/>
</dbReference>
<dbReference type="EMBL" id="NHOQ01001678">
    <property type="protein sequence ID" value="PWA23203.1"/>
    <property type="molecule type" value="Genomic_DNA"/>
</dbReference>
<evidence type="ECO:0000313" key="7">
    <source>
        <dbReference type="EMBL" id="PWA23203.1"/>
    </source>
</evidence>
<protein>
    <recommendedName>
        <fullName evidence="6">Ig-like domain-containing protein</fullName>
    </recommendedName>
</protein>
<feature type="compositionally biased region" description="Polar residues" evidence="4">
    <location>
        <begin position="416"/>
        <end position="429"/>
    </location>
</feature>
<keyword evidence="2 5" id="KW-0472">Membrane</keyword>
<gene>
    <name evidence="7" type="ORF">CCH79_00002237</name>
</gene>
<dbReference type="InterPro" id="IPR036179">
    <property type="entry name" value="Ig-like_dom_sf"/>
</dbReference>
<evidence type="ECO:0000256" key="4">
    <source>
        <dbReference type="SAM" id="MobiDB-lite"/>
    </source>
</evidence>
<proteinExistence type="predicted"/>
<dbReference type="GO" id="GO:0016020">
    <property type="term" value="C:membrane"/>
    <property type="evidence" value="ECO:0007669"/>
    <property type="project" value="UniProtKB-SubCell"/>
</dbReference>
<evidence type="ECO:0000259" key="6">
    <source>
        <dbReference type="PROSITE" id="PS50835"/>
    </source>
</evidence>
<evidence type="ECO:0000313" key="8">
    <source>
        <dbReference type="Proteomes" id="UP000250572"/>
    </source>
</evidence>
<dbReference type="PROSITE" id="PS50835">
    <property type="entry name" value="IG_LIKE"/>
    <property type="match status" value="1"/>
</dbReference>